<evidence type="ECO:0000313" key="2">
    <source>
        <dbReference type="Proteomes" id="UP001055879"/>
    </source>
</evidence>
<reference evidence="2" key="1">
    <citation type="journal article" date="2022" name="Mol. Ecol. Resour.">
        <title>The genomes of chicory, endive, great burdock and yacon provide insights into Asteraceae palaeo-polyploidization history and plant inulin production.</title>
        <authorList>
            <person name="Fan W."/>
            <person name="Wang S."/>
            <person name="Wang H."/>
            <person name="Wang A."/>
            <person name="Jiang F."/>
            <person name="Liu H."/>
            <person name="Zhao H."/>
            <person name="Xu D."/>
            <person name="Zhang Y."/>
        </authorList>
    </citation>
    <scope>NUCLEOTIDE SEQUENCE [LARGE SCALE GENOMIC DNA]</scope>
    <source>
        <strain evidence="2">cv. Niubang</strain>
    </source>
</reference>
<keyword evidence="2" id="KW-1185">Reference proteome</keyword>
<dbReference type="EMBL" id="CM042063">
    <property type="protein sequence ID" value="KAI3667219.1"/>
    <property type="molecule type" value="Genomic_DNA"/>
</dbReference>
<dbReference type="Proteomes" id="UP001055879">
    <property type="component" value="Linkage Group LG17"/>
</dbReference>
<reference evidence="1 2" key="2">
    <citation type="journal article" date="2022" name="Mol. Ecol. Resour.">
        <title>The genomes of chicory, endive, great burdock and yacon provide insights into Asteraceae paleo-polyploidization history and plant inulin production.</title>
        <authorList>
            <person name="Fan W."/>
            <person name="Wang S."/>
            <person name="Wang H."/>
            <person name="Wang A."/>
            <person name="Jiang F."/>
            <person name="Liu H."/>
            <person name="Zhao H."/>
            <person name="Xu D."/>
            <person name="Zhang Y."/>
        </authorList>
    </citation>
    <scope>NUCLEOTIDE SEQUENCE [LARGE SCALE GENOMIC DNA]</scope>
    <source>
        <strain evidence="2">cv. Niubang</strain>
    </source>
</reference>
<sequence length="74" mass="7861">MNPNIKGKASLVNDVVGRGLVFGSPFGVVDQVHNKIGVQSNAFDGNDEDPSPYVTDQGKEVVDGGVRSSIRMDE</sequence>
<evidence type="ECO:0000313" key="1">
    <source>
        <dbReference type="EMBL" id="KAI3667219.1"/>
    </source>
</evidence>
<comment type="caution">
    <text evidence="1">The sequence shown here is derived from an EMBL/GenBank/DDBJ whole genome shotgun (WGS) entry which is preliminary data.</text>
</comment>
<organism evidence="1 2">
    <name type="scientific">Arctium lappa</name>
    <name type="common">Greater burdock</name>
    <name type="synonym">Lappa major</name>
    <dbReference type="NCBI Taxonomy" id="4217"/>
    <lineage>
        <taxon>Eukaryota</taxon>
        <taxon>Viridiplantae</taxon>
        <taxon>Streptophyta</taxon>
        <taxon>Embryophyta</taxon>
        <taxon>Tracheophyta</taxon>
        <taxon>Spermatophyta</taxon>
        <taxon>Magnoliopsida</taxon>
        <taxon>eudicotyledons</taxon>
        <taxon>Gunneridae</taxon>
        <taxon>Pentapetalae</taxon>
        <taxon>asterids</taxon>
        <taxon>campanulids</taxon>
        <taxon>Asterales</taxon>
        <taxon>Asteraceae</taxon>
        <taxon>Carduoideae</taxon>
        <taxon>Cardueae</taxon>
        <taxon>Arctiinae</taxon>
        <taxon>Arctium</taxon>
    </lineage>
</organism>
<name>A0ACB8XHS6_ARCLA</name>
<gene>
    <name evidence="1" type="ORF">L6452_42268</name>
</gene>
<protein>
    <submittedName>
        <fullName evidence="1">Uncharacterized protein</fullName>
    </submittedName>
</protein>
<proteinExistence type="predicted"/>
<accession>A0ACB8XHS6</accession>